<keyword evidence="7" id="KW-1185">Reference proteome</keyword>
<dbReference type="Pfam" id="PF04383">
    <property type="entry name" value="KilA-N"/>
    <property type="match status" value="1"/>
</dbReference>
<dbReference type="AlphaFoldDB" id="A0A075AQ78"/>
<dbReference type="EMBL" id="KE561154">
    <property type="protein sequence ID" value="EPZ32401.1"/>
    <property type="molecule type" value="Genomic_DNA"/>
</dbReference>
<keyword evidence="6" id="KW-0238">DNA-binding</keyword>
<accession>A0A075AQ78</accession>
<organism evidence="6 7">
    <name type="scientific">Rozella allomycis (strain CSF55)</name>
    <dbReference type="NCBI Taxonomy" id="988480"/>
    <lineage>
        <taxon>Eukaryota</taxon>
        <taxon>Fungi</taxon>
        <taxon>Fungi incertae sedis</taxon>
        <taxon>Cryptomycota</taxon>
        <taxon>Cryptomycota incertae sedis</taxon>
        <taxon>Rozella</taxon>
    </lineage>
</organism>
<evidence type="ECO:0000256" key="4">
    <source>
        <dbReference type="SAM" id="Coils"/>
    </source>
</evidence>
<keyword evidence="2 3" id="KW-0040">ANK repeat</keyword>
<feature type="domain" description="HTH APSES-type" evidence="5">
    <location>
        <begin position="1"/>
        <end position="108"/>
    </location>
</feature>
<dbReference type="Gene3D" id="1.25.40.20">
    <property type="entry name" value="Ankyrin repeat-containing domain"/>
    <property type="match status" value="1"/>
</dbReference>
<dbReference type="Gene3D" id="3.10.260.10">
    <property type="entry name" value="Transcription regulator HTH, APSES-type DNA-binding domain"/>
    <property type="match status" value="1"/>
</dbReference>
<dbReference type="PANTHER" id="PTHR43828">
    <property type="entry name" value="ASPARAGINASE"/>
    <property type="match status" value="1"/>
</dbReference>
<feature type="coiled-coil region" evidence="4">
    <location>
        <begin position="490"/>
        <end position="538"/>
    </location>
</feature>
<evidence type="ECO:0000313" key="6">
    <source>
        <dbReference type="EMBL" id="EPZ32401.1"/>
    </source>
</evidence>
<sequence>MVQSRTYSNIPVYEMICNGVVVMRRQDSSFINATQILKVAGIEKAKRTKILESFIESGLHDKIQGGNGKFQGTWVPLERAITLAKQYNVYESLVELLKDDVHEGERSRSVLCTRECLTTSTSQESCTTETESNLSCIETEFRNDDLCFDSDGTLSPPRKCLSIKRKNDINLPKRIQNTAEDASLPDFTKPLNSQHKHILLELFRKKTKKGCYEVGDPLDENHGTIMHWLSLLGNADTLEDILKACNNANGELLQRKTKHGETPLMMAVQFPFSYCYRSFKKLCIILKSNIFLSDLHERTVLHHIFIRQNEELTSQTMRAYYLSKLIEFVFDEHGAEFKDYDNWKRFVNFKDYKGNTALHLAVSRKDWESASLLLLVNASNQVKNNKNETVEDLIEDEDKLRWKNIKRRCGLKCELDFTFDKSKLCWTPPRSIETKKRKTIESETFHISKSLESWNSLKMILECDNYVNEEVMEAIQNVIMHMDKQFSDQFNSQEVQIKQLQTRLKQMQITIQQNDLINNRLQTENQLNVARIRDLERKIEYERTRHDINCMFPPRALKAISWIKPRDNRLETRLCNK</sequence>
<dbReference type="InterPro" id="IPR002110">
    <property type="entry name" value="Ankyrin_rpt"/>
</dbReference>
<evidence type="ECO:0000313" key="7">
    <source>
        <dbReference type="Proteomes" id="UP000030755"/>
    </source>
</evidence>
<protein>
    <submittedName>
        <fullName evidence="6">Transcription regulator HTH, APSES-type DNA-binding domain-containing protein</fullName>
    </submittedName>
</protein>
<gene>
    <name evidence="6" type="ORF">O9G_001303</name>
</gene>
<dbReference type="Pfam" id="PF00023">
    <property type="entry name" value="Ank"/>
    <property type="match status" value="1"/>
</dbReference>
<dbReference type="STRING" id="988480.A0A075AQ78"/>
<reference evidence="6 7" key="1">
    <citation type="journal article" date="2013" name="Curr. Biol.">
        <title>Shared signatures of parasitism and phylogenomics unite Cryptomycota and microsporidia.</title>
        <authorList>
            <person name="James T.Y."/>
            <person name="Pelin A."/>
            <person name="Bonen L."/>
            <person name="Ahrendt S."/>
            <person name="Sain D."/>
            <person name="Corradi N."/>
            <person name="Stajich J.E."/>
        </authorList>
    </citation>
    <scope>NUCLEOTIDE SEQUENCE [LARGE SCALE GENOMIC DNA]</scope>
    <source>
        <strain evidence="6 7">CSF55</strain>
    </source>
</reference>
<evidence type="ECO:0000256" key="3">
    <source>
        <dbReference type="PROSITE-ProRule" id="PRU00023"/>
    </source>
</evidence>
<dbReference type="GO" id="GO:0033309">
    <property type="term" value="C:SBF transcription complex"/>
    <property type="evidence" value="ECO:0007669"/>
    <property type="project" value="TreeGrafter"/>
</dbReference>
<dbReference type="PANTHER" id="PTHR43828:SF3">
    <property type="entry name" value="CHROMO DOMAIN-CONTAINING PROTEIN"/>
    <property type="match status" value="1"/>
</dbReference>
<dbReference type="SUPFAM" id="SSF48403">
    <property type="entry name" value="Ankyrin repeat"/>
    <property type="match status" value="1"/>
</dbReference>
<dbReference type="InterPro" id="IPR051642">
    <property type="entry name" value="SWI6-like"/>
</dbReference>
<dbReference type="Proteomes" id="UP000030755">
    <property type="component" value="Unassembled WGS sequence"/>
</dbReference>
<proteinExistence type="predicted"/>
<evidence type="ECO:0000256" key="2">
    <source>
        <dbReference type="ARBA" id="ARBA00023043"/>
    </source>
</evidence>
<dbReference type="HOGENOM" id="CLU_472634_0_0_1"/>
<dbReference type="InterPro" id="IPR036887">
    <property type="entry name" value="HTH_APSES_sf"/>
</dbReference>
<dbReference type="GO" id="GO:0001228">
    <property type="term" value="F:DNA-binding transcription activator activity, RNA polymerase II-specific"/>
    <property type="evidence" value="ECO:0007669"/>
    <property type="project" value="UniProtKB-ARBA"/>
</dbReference>
<dbReference type="GO" id="GO:0003677">
    <property type="term" value="F:DNA binding"/>
    <property type="evidence" value="ECO:0007669"/>
    <property type="project" value="UniProtKB-KW"/>
</dbReference>
<dbReference type="InterPro" id="IPR003163">
    <property type="entry name" value="Tscrpt_reg_HTH_APSES-type"/>
</dbReference>
<dbReference type="InterPro" id="IPR018004">
    <property type="entry name" value="KilA/APSES_HTH"/>
</dbReference>
<dbReference type="SMART" id="SM01252">
    <property type="entry name" value="KilA-N"/>
    <property type="match status" value="1"/>
</dbReference>
<dbReference type="PROSITE" id="PS50088">
    <property type="entry name" value="ANK_REPEAT"/>
    <property type="match status" value="1"/>
</dbReference>
<name>A0A075AQ78_ROZAC</name>
<keyword evidence="4" id="KW-0175">Coiled coil</keyword>
<dbReference type="SUPFAM" id="SSF54616">
    <property type="entry name" value="DNA-binding domain of Mlu1-box binding protein MBP1"/>
    <property type="match status" value="1"/>
</dbReference>
<evidence type="ECO:0000256" key="1">
    <source>
        <dbReference type="ARBA" id="ARBA00022737"/>
    </source>
</evidence>
<dbReference type="OrthoDB" id="6718656at2759"/>
<dbReference type="GO" id="GO:0030907">
    <property type="term" value="C:MBF transcription complex"/>
    <property type="evidence" value="ECO:0007669"/>
    <property type="project" value="TreeGrafter"/>
</dbReference>
<dbReference type="InterPro" id="IPR036770">
    <property type="entry name" value="Ankyrin_rpt-contain_sf"/>
</dbReference>
<keyword evidence="1" id="KW-0677">Repeat</keyword>
<evidence type="ECO:0000259" key="5">
    <source>
        <dbReference type="PROSITE" id="PS51299"/>
    </source>
</evidence>
<feature type="repeat" description="ANK" evidence="3">
    <location>
        <begin position="353"/>
        <end position="385"/>
    </location>
</feature>
<dbReference type="PROSITE" id="PS51299">
    <property type="entry name" value="HTH_APSES"/>
    <property type="match status" value="1"/>
</dbReference>